<sequence length="470" mass="53069">MSRDPGSDPGTTEYQFVFGKDQPGTRSHAMRQFWRRRHQALQSSVKIPRPQLRTLLPKEYGSEGGGSQADVAQGKSPDPPGHKWETGSGHANPQRTGVDGLQEPKFSILHGPPTKFPIDLSPKDQSIFYSWLELHTSLTPEFSPNTGFDPIRDVWLPMDLSNSAAFCALMAHAAAHVAHRHGQTKSLESEKFRTLAVGIIAKWLADERRSTQDETVAAIARLLMFEKYWAVDDQWRAHRNGLVSVFKARGGLKDFKSNWRLHMILFLAFSMSEPSRLSSPAHAWEISEYFVPSAVHPAIQLRLVHNRPRSFQGIHMYPDILNTILSLSDYSSPPNLSPKEEYFETQDHRLVCLLILVVILQESFYSLGPDLNHAFTDKLPALDECLRQHRASWEGSPQRLHEFLMGENLNTLLNPPARGLITKLRENLVYLNDDARGAIGNCLLNALLWKRSHGPTDMISHDQTLKVDLS</sequence>
<evidence type="ECO:0000313" key="3">
    <source>
        <dbReference type="Proteomes" id="UP000248423"/>
    </source>
</evidence>
<feature type="region of interest" description="Disordered" evidence="1">
    <location>
        <begin position="1"/>
        <end position="104"/>
    </location>
</feature>
<proteinExistence type="predicted"/>
<dbReference type="VEuPathDB" id="FungiDB:BO78DRAFT_44192"/>
<dbReference type="InterPro" id="IPR021858">
    <property type="entry name" value="Fun_TF"/>
</dbReference>
<dbReference type="PANTHER" id="PTHR37540">
    <property type="entry name" value="TRANSCRIPTION FACTOR (ACR-2), PUTATIVE-RELATED-RELATED"/>
    <property type="match status" value="1"/>
</dbReference>
<accession>A0A319EIS1</accession>
<dbReference type="Proteomes" id="UP000248423">
    <property type="component" value="Unassembled WGS sequence"/>
</dbReference>
<reference evidence="2 3" key="1">
    <citation type="submission" date="2018-02" db="EMBL/GenBank/DDBJ databases">
        <title>The genomes of Aspergillus section Nigri reveals drivers in fungal speciation.</title>
        <authorList>
            <consortium name="DOE Joint Genome Institute"/>
            <person name="Vesth T.C."/>
            <person name="Nybo J."/>
            <person name="Theobald S."/>
            <person name="Brandl J."/>
            <person name="Frisvad J.C."/>
            <person name="Nielsen K.F."/>
            <person name="Lyhne E.K."/>
            <person name="Kogle M.E."/>
            <person name="Kuo A."/>
            <person name="Riley R."/>
            <person name="Clum A."/>
            <person name="Nolan M."/>
            <person name="Lipzen A."/>
            <person name="Salamov A."/>
            <person name="Henrissat B."/>
            <person name="Wiebenga A."/>
            <person name="De vries R.P."/>
            <person name="Grigoriev I.V."/>
            <person name="Mortensen U.H."/>
            <person name="Andersen M.R."/>
            <person name="Baker S.E."/>
        </authorList>
    </citation>
    <scope>NUCLEOTIDE SEQUENCE [LARGE SCALE GENOMIC DNA]</scope>
    <source>
        <strain evidence="2 3">CBS 121057</strain>
    </source>
</reference>
<keyword evidence="3" id="KW-1185">Reference proteome</keyword>
<evidence type="ECO:0000256" key="1">
    <source>
        <dbReference type="SAM" id="MobiDB-lite"/>
    </source>
</evidence>
<protein>
    <recommendedName>
        <fullName evidence="4">Tachykinin family protein</fullName>
    </recommendedName>
</protein>
<dbReference type="PANTHER" id="PTHR37540:SF10">
    <property type="entry name" value="SIGMA-70 REGION 2 FAMILY PROTEIN"/>
    <property type="match status" value="1"/>
</dbReference>
<dbReference type="AlphaFoldDB" id="A0A319EIS1"/>
<dbReference type="OrthoDB" id="4159781at2759"/>
<organism evidence="2 3">
    <name type="scientific">Aspergillus sclerotiicarbonarius (strain CBS 121057 / IBT 28362)</name>
    <dbReference type="NCBI Taxonomy" id="1448318"/>
    <lineage>
        <taxon>Eukaryota</taxon>
        <taxon>Fungi</taxon>
        <taxon>Dikarya</taxon>
        <taxon>Ascomycota</taxon>
        <taxon>Pezizomycotina</taxon>
        <taxon>Eurotiomycetes</taxon>
        <taxon>Eurotiomycetidae</taxon>
        <taxon>Eurotiales</taxon>
        <taxon>Aspergillaceae</taxon>
        <taxon>Aspergillus</taxon>
        <taxon>Aspergillus subgen. Circumdati</taxon>
    </lineage>
</organism>
<name>A0A319EIS1_ASPSB</name>
<evidence type="ECO:0000313" key="2">
    <source>
        <dbReference type="EMBL" id="PYI09351.1"/>
    </source>
</evidence>
<dbReference type="STRING" id="1448318.A0A319EIS1"/>
<dbReference type="Pfam" id="PF11951">
    <property type="entry name" value="Fungal_trans_2"/>
    <property type="match status" value="1"/>
</dbReference>
<dbReference type="EMBL" id="KZ826328">
    <property type="protein sequence ID" value="PYI09351.1"/>
    <property type="molecule type" value="Genomic_DNA"/>
</dbReference>
<evidence type="ECO:0008006" key="4">
    <source>
        <dbReference type="Google" id="ProtNLM"/>
    </source>
</evidence>
<gene>
    <name evidence="2" type="ORF">BO78DRAFT_44192</name>
</gene>